<evidence type="ECO:0000259" key="13">
    <source>
        <dbReference type="PROSITE" id="PS51352"/>
    </source>
</evidence>
<accession>K5DNS1</accession>
<evidence type="ECO:0000256" key="11">
    <source>
        <dbReference type="ARBA" id="ARBA00042639"/>
    </source>
</evidence>
<evidence type="ECO:0000256" key="12">
    <source>
        <dbReference type="ARBA" id="ARBA00049091"/>
    </source>
</evidence>
<dbReference type="EMBL" id="AMCW01000016">
    <property type="protein sequence ID" value="EKK04133.1"/>
    <property type="molecule type" value="Genomic_DNA"/>
</dbReference>
<evidence type="ECO:0000313" key="14">
    <source>
        <dbReference type="EMBL" id="EKK04133.1"/>
    </source>
</evidence>
<dbReference type="GO" id="GO:0034599">
    <property type="term" value="P:cellular response to oxidative stress"/>
    <property type="evidence" value="ECO:0007669"/>
    <property type="project" value="TreeGrafter"/>
</dbReference>
<evidence type="ECO:0000256" key="5">
    <source>
        <dbReference type="ARBA" id="ARBA00022862"/>
    </source>
</evidence>
<dbReference type="Pfam" id="PF00578">
    <property type="entry name" value="AhpC-TSA"/>
    <property type="match status" value="1"/>
</dbReference>
<keyword evidence="4" id="KW-0575">Peroxidase</keyword>
<dbReference type="InterPro" id="IPR000866">
    <property type="entry name" value="AhpC/TSA"/>
</dbReference>
<keyword evidence="5" id="KW-0049">Antioxidant</keyword>
<dbReference type="Gene3D" id="3.40.30.10">
    <property type="entry name" value="Glutaredoxin"/>
    <property type="match status" value="1"/>
</dbReference>
<organism evidence="14 15">
    <name type="scientific">Rhodopirellula baltica SH28</name>
    <dbReference type="NCBI Taxonomy" id="993517"/>
    <lineage>
        <taxon>Bacteria</taxon>
        <taxon>Pseudomonadati</taxon>
        <taxon>Planctomycetota</taxon>
        <taxon>Planctomycetia</taxon>
        <taxon>Pirellulales</taxon>
        <taxon>Pirellulaceae</taxon>
        <taxon>Rhodopirellula</taxon>
    </lineage>
</organism>
<keyword evidence="8" id="KW-0676">Redox-active center</keyword>
<dbReference type="GO" id="GO:0008379">
    <property type="term" value="F:thioredoxin peroxidase activity"/>
    <property type="evidence" value="ECO:0007669"/>
    <property type="project" value="TreeGrafter"/>
</dbReference>
<dbReference type="SUPFAM" id="SSF52833">
    <property type="entry name" value="Thioredoxin-like"/>
    <property type="match status" value="1"/>
</dbReference>
<evidence type="ECO:0000256" key="4">
    <source>
        <dbReference type="ARBA" id="ARBA00022559"/>
    </source>
</evidence>
<comment type="caution">
    <text evidence="14">The sequence shown here is derived from an EMBL/GenBank/DDBJ whole genome shotgun (WGS) entry which is preliminary data.</text>
</comment>
<name>K5DNS1_RHOBT</name>
<dbReference type="PROSITE" id="PS51352">
    <property type="entry name" value="THIOREDOXIN_2"/>
    <property type="match status" value="1"/>
</dbReference>
<feature type="domain" description="Thioredoxin" evidence="13">
    <location>
        <begin position="54"/>
        <end position="207"/>
    </location>
</feature>
<evidence type="ECO:0000256" key="9">
    <source>
        <dbReference type="ARBA" id="ARBA00032824"/>
    </source>
</evidence>
<evidence type="ECO:0000313" key="15">
    <source>
        <dbReference type="Proteomes" id="UP000007993"/>
    </source>
</evidence>
<evidence type="ECO:0000256" key="7">
    <source>
        <dbReference type="ARBA" id="ARBA00023157"/>
    </source>
</evidence>
<keyword evidence="7" id="KW-1015">Disulfide bond</keyword>
<comment type="similarity">
    <text evidence="10">Belongs to the peroxiredoxin family. BCP/PrxQ subfamily.</text>
</comment>
<evidence type="ECO:0000256" key="6">
    <source>
        <dbReference type="ARBA" id="ARBA00023002"/>
    </source>
</evidence>
<dbReference type="GO" id="GO:0045454">
    <property type="term" value="P:cell redox homeostasis"/>
    <property type="evidence" value="ECO:0007669"/>
    <property type="project" value="TreeGrafter"/>
</dbReference>
<dbReference type="NCBIfam" id="NF006960">
    <property type="entry name" value="PRK09437.1"/>
    <property type="match status" value="1"/>
</dbReference>
<sequence length="209" mass="22999">MFLSCFPASDPIAGLGRSAPAGDNLADRKQCPVPSASFQSICPQMGRFIMADFIEPGKKAPAFTLKDQDGQTVKLKDLAGAPVVLFFYPKDNTPGCTKEACAFRDRYAELQSAGAQLFGISTDSAESHIQFRDKFELPFPLLVDENHAMSEKYGAYREKNLYGKKSMGIQRSTYLIDAAGKVVKVWKRVRVDGHDQQVLDALALLAEQN</sequence>
<dbReference type="CDD" id="cd03017">
    <property type="entry name" value="PRX_BCP"/>
    <property type="match status" value="1"/>
</dbReference>
<reference evidence="14 15" key="1">
    <citation type="journal article" date="2013" name="Mar. Genomics">
        <title>Expression of sulfatases in Rhodopirellula baltica and the diversity of sulfatases in the genus Rhodopirellula.</title>
        <authorList>
            <person name="Wegner C.E."/>
            <person name="Richter-Heitmann T."/>
            <person name="Klindworth A."/>
            <person name="Klockow C."/>
            <person name="Richter M."/>
            <person name="Achstetter T."/>
            <person name="Glockner F.O."/>
            <person name="Harder J."/>
        </authorList>
    </citation>
    <scope>NUCLEOTIDE SEQUENCE [LARGE SCALE GENOMIC DNA]</scope>
    <source>
        <strain evidence="14 15">SH28</strain>
    </source>
</reference>
<dbReference type="AlphaFoldDB" id="K5DNS1"/>
<evidence type="ECO:0000256" key="2">
    <source>
        <dbReference type="ARBA" id="ARBA00011245"/>
    </source>
</evidence>
<dbReference type="EC" id="1.11.1.24" evidence="3"/>
<dbReference type="InterPro" id="IPR036249">
    <property type="entry name" value="Thioredoxin-like_sf"/>
</dbReference>
<dbReference type="Proteomes" id="UP000007993">
    <property type="component" value="Unassembled WGS sequence"/>
</dbReference>
<comment type="catalytic activity">
    <reaction evidence="12">
        <text>a hydroperoxide + [thioredoxin]-dithiol = an alcohol + [thioredoxin]-disulfide + H2O</text>
        <dbReference type="Rhea" id="RHEA:62620"/>
        <dbReference type="Rhea" id="RHEA-COMP:10698"/>
        <dbReference type="Rhea" id="RHEA-COMP:10700"/>
        <dbReference type="ChEBI" id="CHEBI:15377"/>
        <dbReference type="ChEBI" id="CHEBI:29950"/>
        <dbReference type="ChEBI" id="CHEBI:30879"/>
        <dbReference type="ChEBI" id="CHEBI:35924"/>
        <dbReference type="ChEBI" id="CHEBI:50058"/>
        <dbReference type="EC" id="1.11.1.24"/>
    </reaction>
</comment>
<dbReference type="GO" id="GO:0005737">
    <property type="term" value="C:cytoplasm"/>
    <property type="evidence" value="ECO:0007669"/>
    <property type="project" value="TreeGrafter"/>
</dbReference>
<dbReference type="PATRIC" id="fig|993517.3.peg.614"/>
<proteinExistence type="inferred from homology"/>
<gene>
    <name evidence="14" type="ORF">RBSH_00555</name>
</gene>
<dbReference type="FunFam" id="3.40.30.10:FF:000007">
    <property type="entry name" value="Thioredoxin-dependent thiol peroxidase"/>
    <property type="match status" value="1"/>
</dbReference>
<evidence type="ECO:0000256" key="10">
    <source>
        <dbReference type="ARBA" id="ARBA00038489"/>
    </source>
</evidence>
<dbReference type="InterPro" id="IPR050924">
    <property type="entry name" value="Peroxiredoxin_BCP/PrxQ"/>
</dbReference>
<protein>
    <recommendedName>
        <fullName evidence="3">thioredoxin-dependent peroxiredoxin</fullName>
        <ecNumber evidence="3">1.11.1.24</ecNumber>
    </recommendedName>
    <alternativeName>
        <fullName evidence="9">Thioredoxin peroxidase</fullName>
    </alternativeName>
    <alternativeName>
        <fullName evidence="11">Thioredoxin-dependent peroxiredoxin Bcp</fullName>
    </alternativeName>
</protein>
<dbReference type="PANTHER" id="PTHR42801">
    <property type="entry name" value="THIOREDOXIN-DEPENDENT PEROXIDE REDUCTASE"/>
    <property type="match status" value="1"/>
</dbReference>
<dbReference type="PANTHER" id="PTHR42801:SF4">
    <property type="entry name" value="AHPC_TSA FAMILY PROTEIN"/>
    <property type="match status" value="1"/>
</dbReference>
<comment type="function">
    <text evidence="1">Thiol-specific peroxidase that catalyzes the reduction of hydrogen peroxide and organic hydroperoxides to water and alcohols, respectively. Plays a role in cell protection against oxidative stress by detoxifying peroxides and as sensor of hydrogen peroxide-mediated signaling events.</text>
</comment>
<evidence type="ECO:0000256" key="1">
    <source>
        <dbReference type="ARBA" id="ARBA00003330"/>
    </source>
</evidence>
<evidence type="ECO:0000256" key="3">
    <source>
        <dbReference type="ARBA" id="ARBA00013017"/>
    </source>
</evidence>
<dbReference type="InterPro" id="IPR013766">
    <property type="entry name" value="Thioredoxin_domain"/>
</dbReference>
<evidence type="ECO:0000256" key="8">
    <source>
        <dbReference type="ARBA" id="ARBA00023284"/>
    </source>
</evidence>
<comment type="subunit">
    <text evidence="2">Monomer.</text>
</comment>
<keyword evidence="6" id="KW-0560">Oxidoreductase</keyword>